<feature type="transmembrane region" description="Helical" evidence="1">
    <location>
        <begin position="226"/>
        <end position="249"/>
    </location>
</feature>
<dbReference type="STRING" id="1120996.SAMN02746066_01914"/>
<keyword evidence="1" id="KW-0812">Transmembrane</keyword>
<evidence type="ECO:0000313" key="3">
    <source>
        <dbReference type="Proteomes" id="UP000184038"/>
    </source>
</evidence>
<protein>
    <submittedName>
        <fullName evidence="2">Uncharacterized protein</fullName>
    </submittedName>
</protein>
<feature type="transmembrane region" description="Helical" evidence="1">
    <location>
        <begin position="25"/>
        <end position="46"/>
    </location>
</feature>
<dbReference type="Proteomes" id="UP000184038">
    <property type="component" value="Unassembled WGS sequence"/>
</dbReference>
<gene>
    <name evidence="2" type="ORF">SAMN02746066_01914</name>
</gene>
<dbReference type="OrthoDB" id="1936485at2"/>
<keyword evidence="1" id="KW-1133">Transmembrane helix</keyword>
<dbReference type="EMBL" id="FRCP01000009">
    <property type="protein sequence ID" value="SHM41088.1"/>
    <property type="molecule type" value="Genomic_DNA"/>
</dbReference>
<organism evidence="2 3">
    <name type="scientific">Anaerosporobacter mobilis DSM 15930</name>
    <dbReference type="NCBI Taxonomy" id="1120996"/>
    <lineage>
        <taxon>Bacteria</taxon>
        <taxon>Bacillati</taxon>
        <taxon>Bacillota</taxon>
        <taxon>Clostridia</taxon>
        <taxon>Lachnospirales</taxon>
        <taxon>Lachnospiraceae</taxon>
        <taxon>Anaerosporobacter</taxon>
    </lineage>
</organism>
<feature type="transmembrane region" description="Helical" evidence="1">
    <location>
        <begin position="191"/>
        <end position="214"/>
    </location>
</feature>
<feature type="transmembrane region" description="Helical" evidence="1">
    <location>
        <begin position="270"/>
        <end position="293"/>
    </location>
</feature>
<sequence>MQTKGENKINTTYVYRKHLRQPLKLFLAGVGVFIVFVILLSAGLLLTESKPLDLGFVGVFATVIFFVAVLITLELLLINAVLFRRFKYINVTLEEQGIIYTNNKKQIFIPYEDINRIQFSSIKYTGGWVKIVYGNGSENIRLTVVLENIGDFMSKLKQKLDERNKMDVYNEKKYFSFYKTGVFADESWDRVYGNIGSLIVTCLTCVVITIVAIFSQEGFEYNKILIYASFLVPIIGYAIGEILIGFQVHKRVKADFYQLLPRNKEFEKKAFMIGNFGMASIYLIVLILINVTVY</sequence>
<dbReference type="RefSeq" id="WP_073286637.1">
    <property type="nucleotide sequence ID" value="NZ_FRCP01000009.1"/>
</dbReference>
<reference evidence="2 3" key="1">
    <citation type="submission" date="2016-11" db="EMBL/GenBank/DDBJ databases">
        <authorList>
            <person name="Jaros S."/>
            <person name="Januszkiewicz K."/>
            <person name="Wedrychowicz H."/>
        </authorList>
    </citation>
    <scope>NUCLEOTIDE SEQUENCE [LARGE SCALE GENOMIC DNA]</scope>
    <source>
        <strain evidence="2 3">DSM 15930</strain>
    </source>
</reference>
<keyword evidence="3" id="KW-1185">Reference proteome</keyword>
<dbReference type="AlphaFoldDB" id="A0A1M7IKE8"/>
<evidence type="ECO:0000256" key="1">
    <source>
        <dbReference type="SAM" id="Phobius"/>
    </source>
</evidence>
<accession>A0A1M7IKE8</accession>
<name>A0A1M7IKE8_9FIRM</name>
<evidence type="ECO:0000313" key="2">
    <source>
        <dbReference type="EMBL" id="SHM41088.1"/>
    </source>
</evidence>
<proteinExistence type="predicted"/>
<feature type="transmembrane region" description="Helical" evidence="1">
    <location>
        <begin position="58"/>
        <end position="83"/>
    </location>
</feature>
<keyword evidence="1" id="KW-0472">Membrane</keyword>